<proteinExistence type="predicted"/>
<dbReference type="Pfam" id="PF00403">
    <property type="entry name" value="HMA"/>
    <property type="match status" value="1"/>
</dbReference>
<dbReference type="InterPro" id="IPR006121">
    <property type="entry name" value="HMA_dom"/>
</dbReference>
<organism evidence="3 4">
    <name type="scientific">Apostasia shenzhenica</name>
    <dbReference type="NCBI Taxonomy" id="1088818"/>
    <lineage>
        <taxon>Eukaryota</taxon>
        <taxon>Viridiplantae</taxon>
        <taxon>Streptophyta</taxon>
        <taxon>Embryophyta</taxon>
        <taxon>Tracheophyta</taxon>
        <taxon>Spermatophyta</taxon>
        <taxon>Magnoliopsida</taxon>
        <taxon>Liliopsida</taxon>
        <taxon>Asparagales</taxon>
        <taxon>Orchidaceae</taxon>
        <taxon>Apostasioideae</taxon>
        <taxon>Apostasia</taxon>
    </lineage>
</organism>
<dbReference type="SUPFAM" id="SSF55008">
    <property type="entry name" value="HMA, heavy metal-associated domain"/>
    <property type="match status" value="1"/>
</dbReference>
<protein>
    <submittedName>
        <fullName evidence="3">Heavy metal-associated isoprenylated plant protein 26</fullName>
    </submittedName>
</protein>
<dbReference type="STRING" id="1088818.A0A2I0A7X4"/>
<keyword evidence="4" id="KW-1185">Reference proteome</keyword>
<dbReference type="EMBL" id="KZ452013">
    <property type="protein sequence ID" value="PKA51649.1"/>
    <property type="molecule type" value="Genomic_DNA"/>
</dbReference>
<feature type="domain" description="HMA" evidence="2">
    <location>
        <begin position="12"/>
        <end position="75"/>
    </location>
</feature>
<dbReference type="PANTHER" id="PTHR22814">
    <property type="entry name" value="COPPER TRANSPORT PROTEIN ATOX1-RELATED"/>
    <property type="match status" value="1"/>
</dbReference>
<dbReference type="AlphaFoldDB" id="A0A2I0A7X4"/>
<evidence type="ECO:0000256" key="1">
    <source>
        <dbReference type="ARBA" id="ARBA00022723"/>
    </source>
</evidence>
<reference evidence="3 4" key="1">
    <citation type="journal article" date="2017" name="Nature">
        <title>The Apostasia genome and the evolution of orchids.</title>
        <authorList>
            <person name="Zhang G.Q."/>
            <person name="Liu K.W."/>
            <person name="Li Z."/>
            <person name="Lohaus R."/>
            <person name="Hsiao Y.Y."/>
            <person name="Niu S.C."/>
            <person name="Wang J.Y."/>
            <person name="Lin Y.C."/>
            <person name="Xu Q."/>
            <person name="Chen L.J."/>
            <person name="Yoshida K."/>
            <person name="Fujiwara S."/>
            <person name="Wang Z.W."/>
            <person name="Zhang Y.Q."/>
            <person name="Mitsuda N."/>
            <person name="Wang M."/>
            <person name="Liu G.H."/>
            <person name="Pecoraro L."/>
            <person name="Huang H.X."/>
            <person name="Xiao X.J."/>
            <person name="Lin M."/>
            <person name="Wu X.Y."/>
            <person name="Wu W.L."/>
            <person name="Chen Y.Y."/>
            <person name="Chang S.B."/>
            <person name="Sakamoto S."/>
            <person name="Ohme-Takagi M."/>
            <person name="Yagi M."/>
            <person name="Zeng S.J."/>
            <person name="Shen C.Y."/>
            <person name="Yeh C.M."/>
            <person name="Luo Y.B."/>
            <person name="Tsai W.C."/>
            <person name="Van de Peer Y."/>
            <person name="Liu Z.J."/>
        </authorList>
    </citation>
    <scope>NUCLEOTIDE SEQUENCE [LARGE SCALE GENOMIC DNA]</scope>
    <source>
        <strain evidence="4">cv. Shenzhen</strain>
        <tissue evidence="3">Stem</tissue>
    </source>
</reference>
<gene>
    <name evidence="3" type="primary">HIPP26</name>
    <name evidence="3" type="ORF">AXF42_Ash003016</name>
</gene>
<dbReference type="PROSITE" id="PS50846">
    <property type="entry name" value="HMA_2"/>
    <property type="match status" value="1"/>
</dbReference>
<dbReference type="OrthoDB" id="689350at2759"/>
<dbReference type="GO" id="GO:0046872">
    <property type="term" value="F:metal ion binding"/>
    <property type="evidence" value="ECO:0007669"/>
    <property type="project" value="UniProtKB-KW"/>
</dbReference>
<sequence length="169" mass="18747">MFNKKPRIANSATIVNLCVHMDCEGCQKKIKKALMKLDGVDDVEIDMVRQKVTVTGYVDQKKVLRAVRRTGRTAVIWPYDEYSGVESGRSYAAVDGHGHGHHRQAPRPHHHYYYSGASSSSYNYRKHGCAGDPHAHGGYYVGRRYGYSGAGEGVGSFLSDENPHACSIM</sequence>
<keyword evidence="1" id="KW-0479">Metal-binding</keyword>
<dbReference type="Gene3D" id="3.30.70.100">
    <property type="match status" value="1"/>
</dbReference>
<dbReference type="PANTHER" id="PTHR22814:SF351">
    <property type="entry name" value="HEAVY METAL-ASSOCIATED ISOPRENYLATED PLANT PROTEIN 28"/>
    <property type="match status" value="1"/>
</dbReference>
<evidence type="ECO:0000313" key="4">
    <source>
        <dbReference type="Proteomes" id="UP000236161"/>
    </source>
</evidence>
<evidence type="ECO:0000313" key="3">
    <source>
        <dbReference type="EMBL" id="PKA51649.1"/>
    </source>
</evidence>
<accession>A0A2I0A7X4</accession>
<evidence type="ECO:0000259" key="2">
    <source>
        <dbReference type="PROSITE" id="PS50846"/>
    </source>
</evidence>
<dbReference type="CDD" id="cd00371">
    <property type="entry name" value="HMA"/>
    <property type="match status" value="1"/>
</dbReference>
<dbReference type="Proteomes" id="UP000236161">
    <property type="component" value="Unassembled WGS sequence"/>
</dbReference>
<dbReference type="InterPro" id="IPR036163">
    <property type="entry name" value="HMA_dom_sf"/>
</dbReference>
<name>A0A2I0A7X4_9ASPA</name>